<evidence type="ECO:0000256" key="6">
    <source>
        <dbReference type="ARBA" id="ARBA00023098"/>
    </source>
</evidence>
<comment type="subcellular location">
    <subcellularLocation>
        <location evidence="10">Cell membrane</location>
        <topology evidence="10">Multi-pass membrane protein</topology>
    </subcellularLocation>
</comment>
<dbReference type="EC" id="2.3.1.275" evidence="10"/>
<feature type="transmembrane region" description="Helical" evidence="10">
    <location>
        <begin position="108"/>
        <end position="134"/>
    </location>
</feature>
<keyword evidence="6 10" id="KW-0443">Lipid metabolism</keyword>
<evidence type="ECO:0000256" key="8">
    <source>
        <dbReference type="ARBA" id="ARBA00023209"/>
    </source>
</evidence>
<proteinExistence type="inferred from homology"/>
<feature type="transmembrane region" description="Helical" evidence="10">
    <location>
        <begin position="47"/>
        <end position="70"/>
    </location>
</feature>
<keyword evidence="9 10" id="KW-1208">Phospholipid metabolism</keyword>
<keyword evidence="5 10" id="KW-1133">Transmembrane helix</keyword>
<accession>A0A2M7Z442</accession>
<dbReference type="GO" id="GO:0005886">
    <property type="term" value="C:plasma membrane"/>
    <property type="evidence" value="ECO:0007669"/>
    <property type="project" value="UniProtKB-SubCell"/>
</dbReference>
<evidence type="ECO:0000256" key="3">
    <source>
        <dbReference type="ARBA" id="ARBA00022679"/>
    </source>
</evidence>
<dbReference type="EMBL" id="PFVS01000013">
    <property type="protein sequence ID" value="PJA83867.1"/>
    <property type="molecule type" value="Genomic_DNA"/>
</dbReference>
<comment type="subunit">
    <text evidence="10">Probably interacts with PlsX.</text>
</comment>
<dbReference type="Proteomes" id="UP000230178">
    <property type="component" value="Unassembled WGS sequence"/>
</dbReference>
<evidence type="ECO:0000313" key="12">
    <source>
        <dbReference type="Proteomes" id="UP000230178"/>
    </source>
</evidence>
<evidence type="ECO:0000256" key="9">
    <source>
        <dbReference type="ARBA" id="ARBA00023264"/>
    </source>
</evidence>
<keyword evidence="4 10" id="KW-0812">Transmembrane</keyword>
<dbReference type="PANTHER" id="PTHR30309">
    <property type="entry name" value="INNER MEMBRANE PROTEIN YGIH"/>
    <property type="match status" value="1"/>
</dbReference>
<evidence type="ECO:0000256" key="4">
    <source>
        <dbReference type="ARBA" id="ARBA00022692"/>
    </source>
</evidence>
<comment type="caution">
    <text evidence="10">Lacks conserved residue(s) required for the propagation of feature annotation.</text>
</comment>
<keyword evidence="8 10" id="KW-0594">Phospholipid biosynthesis</keyword>
<dbReference type="HAMAP" id="MF_01043">
    <property type="entry name" value="PlsY"/>
    <property type="match status" value="1"/>
</dbReference>
<evidence type="ECO:0000256" key="10">
    <source>
        <dbReference type="HAMAP-Rule" id="MF_01043"/>
    </source>
</evidence>
<evidence type="ECO:0000256" key="1">
    <source>
        <dbReference type="ARBA" id="ARBA00022475"/>
    </source>
</evidence>
<evidence type="ECO:0000256" key="7">
    <source>
        <dbReference type="ARBA" id="ARBA00023136"/>
    </source>
</evidence>
<comment type="similarity">
    <text evidence="10">Belongs to the PlsY family.</text>
</comment>
<name>A0A2M7Z442_9BACT</name>
<comment type="catalytic activity">
    <reaction evidence="10">
        <text>an acyl phosphate + sn-glycerol 3-phosphate = a 1-acyl-sn-glycero-3-phosphate + phosphate</text>
        <dbReference type="Rhea" id="RHEA:34075"/>
        <dbReference type="ChEBI" id="CHEBI:43474"/>
        <dbReference type="ChEBI" id="CHEBI:57597"/>
        <dbReference type="ChEBI" id="CHEBI:57970"/>
        <dbReference type="ChEBI" id="CHEBI:59918"/>
        <dbReference type="EC" id="2.3.1.275"/>
    </reaction>
</comment>
<dbReference type="InterPro" id="IPR003811">
    <property type="entry name" value="G3P_acylTferase_PlsY"/>
</dbReference>
<keyword evidence="7 10" id="KW-0472">Membrane</keyword>
<dbReference type="UniPathway" id="UPA00085"/>
<sequence length="223" mass="24450">MSSLIIVISYLLGSIPFGYLVTRITTGKNILEIGWRKTSGSNVFKNIGFWQGFLTGILDVGKGFLAVWLAQKIGLPIQTQALSGVAAVTGHNYSCFLKFAGGRGIGTLIGAFLALSPGILGYSLTPLILLALIWNASIGTIFFLITAIVLAANFGQLETIGLLPLFSLLPIFLKRLSPIKELSLEKKELIRNRLIFDDNIPRFDLRIEKIIRKLTKKTNSDKI</sequence>
<reference evidence="12" key="1">
    <citation type="submission" date="2017-09" db="EMBL/GenBank/DDBJ databases">
        <title>Depth-based differentiation of microbial function through sediment-hosted aquifers and enrichment of novel symbionts in the deep terrestrial subsurface.</title>
        <authorList>
            <person name="Probst A.J."/>
            <person name="Ladd B."/>
            <person name="Jarett J.K."/>
            <person name="Geller-Mcgrath D.E."/>
            <person name="Sieber C.M.K."/>
            <person name="Emerson J.B."/>
            <person name="Anantharaman K."/>
            <person name="Thomas B.C."/>
            <person name="Malmstrom R."/>
            <person name="Stieglmeier M."/>
            <person name="Klingl A."/>
            <person name="Woyke T."/>
            <person name="Ryan C.M."/>
            <person name="Banfield J.F."/>
        </authorList>
    </citation>
    <scope>NUCLEOTIDE SEQUENCE [LARGE SCALE GENOMIC DNA]</scope>
</reference>
<comment type="function">
    <text evidence="10">Catalyzes the transfer of an acyl group from acyl-phosphate (acyl-PO(4)) to glycerol-3-phosphate (G3P) to form lysophosphatidic acid (LPA). This enzyme utilizes acyl-phosphate as fatty acyl donor, but not acyl-CoA or acyl-ACP.</text>
</comment>
<gene>
    <name evidence="10" type="primary">plsY</name>
    <name evidence="11" type="ORF">CO146_00405</name>
</gene>
<dbReference type="PANTHER" id="PTHR30309:SF0">
    <property type="entry name" value="GLYCEROL-3-PHOSPHATE ACYLTRANSFERASE-RELATED"/>
    <property type="match status" value="1"/>
</dbReference>
<dbReference type="GO" id="GO:0008654">
    <property type="term" value="P:phospholipid biosynthetic process"/>
    <property type="evidence" value="ECO:0007669"/>
    <property type="project" value="UniProtKB-UniRule"/>
</dbReference>
<organism evidence="11 12">
    <name type="scientific">Candidatus Nealsonbacteria bacterium CG_4_9_14_3_um_filter_37_29</name>
    <dbReference type="NCBI Taxonomy" id="1974696"/>
    <lineage>
        <taxon>Bacteria</taxon>
        <taxon>Candidatus Nealsoniibacteriota</taxon>
    </lineage>
</organism>
<protein>
    <recommendedName>
        <fullName evidence="10">Glycerol-3-phosphate acyltransferase</fullName>
    </recommendedName>
    <alternativeName>
        <fullName evidence="10">Acyl-PO4 G3P acyltransferase</fullName>
    </alternativeName>
    <alternativeName>
        <fullName evidence="10">Acyl-phosphate--glycerol-3-phosphate acyltransferase</fullName>
    </alternativeName>
    <alternativeName>
        <fullName evidence="10">G3P acyltransferase</fullName>
        <shortName evidence="10">GPAT</shortName>
        <ecNumber evidence="10">2.3.1.275</ecNumber>
    </alternativeName>
    <alternativeName>
        <fullName evidence="10">Lysophosphatidic acid synthase</fullName>
        <shortName evidence="10">LPA synthase</shortName>
    </alternativeName>
</protein>
<keyword evidence="2 10" id="KW-0444">Lipid biosynthesis</keyword>
<evidence type="ECO:0000313" key="11">
    <source>
        <dbReference type="EMBL" id="PJA83867.1"/>
    </source>
</evidence>
<dbReference type="AlphaFoldDB" id="A0A2M7Z442"/>
<evidence type="ECO:0000256" key="5">
    <source>
        <dbReference type="ARBA" id="ARBA00022989"/>
    </source>
</evidence>
<feature type="transmembrane region" description="Helical" evidence="10">
    <location>
        <begin position="140"/>
        <end position="173"/>
    </location>
</feature>
<evidence type="ECO:0000256" key="2">
    <source>
        <dbReference type="ARBA" id="ARBA00022516"/>
    </source>
</evidence>
<dbReference type="GO" id="GO:0043772">
    <property type="term" value="F:acyl-phosphate glycerol-3-phosphate acyltransferase activity"/>
    <property type="evidence" value="ECO:0007669"/>
    <property type="project" value="UniProtKB-UniRule"/>
</dbReference>
<comment type="pathway">
    <text evidence="10">Lipid metabolism; phospholipid metabolism.</text>
</comment>
<keyword evidence="3 10" id="KW-0808">Transferase</keyword>
<dbReference type="SMART" id="SM01207">
    <property type="entry name" value="G3P_acyltransf"/>
    <property type="match status" value="1"/>
</dbReference>
<keyword evidence="1 10" id="KW-1003">Cell membrane</keyword>
<comment type="caution">
    <text evidence="11">The sequence shown here is derived from an EMBL/GenBank/DDBJ whole genome shotgun (WGS) entry which is preliminary data.</text>
</comment>
<dbReference type="Pfam" id="PF02660">
    <property type="entry name" value="G3P_acyltransf"/>
    <property type="match status" value="1"/>
</dbReference>